<reference evidence="4 5" key="1">
    <citation type="journal article" date="2019" name="Appl. Microbiol. Biotechnol.">
        <title>Uncovering carbohydrate metabolism through a genotype-phenotype association study of 56 lactic acid bacteria genomes.</title>
        <authorList>
            <person name="Buron-Moles G."/>
            <person name="Chailyan A."/>
            <person name="Dolejs I."/>
            <person name="Forster J."/>
            <person name="Miks M.H."/>
        </authorList>
    </citation>
    <scope>NUCLEOTIDE SEQUENCE [LARGE SCALE GENOMIC DNA]</scope>
    <source>
        <strain evidence="4 5">ATCC 700006</strain>
    </source>
</reference>
<evidence type="ECO:0000256" key="1">
    <source>
        <dbReference type="SAM" id="Coils"/>
    </source>
</evidence>
<dbReference type="EMBL" id="PUFI01000014">
    <property type="protein sequence ID" value="TDG68009.1"/>
    <property type="molecule type" value="Genomic_DNA"/>
</dbReference>
<evidence type="ECO:0000256" key="2">
    <source>
        <dbReference type="SAM" id="Phobius"/>
    </source>
</evidence>
<dbReference type="PANTHER" id="PTHR41259">
    <property type="entry name" value="DOUBLE-STRAND BREAK REPAIR RAD50 ATPASE, PUTATIVE-RELATED"/>
    <property type="match status" value="1"/>
</dbReference>
<organism evidence="4 5">
    <name type="scientific">Leuconostoc fallax</name>
    <dbReference type="NCBI Taxonomy" id="1251"/>
    <lineage>
        <taxon>Bacteria</taxon>
        <taxon>Bacillati</taxon>
        <taxon>Bacillota</taxon>
        <taxon>Bacilli</taxon>
        <taxon>Lactobacillales</taxon>
        <taxon>Lactobacillaceae</taxon>
        <taxon>Leuconostoc</taxon>
    </lineage>
</organism>
<feature type="transmembrane region" description="Helical" evidence="2">
    <location>
        <begin position="372"/>
        <end position="403"/>
    </location>
</feature>
<evidence type="ECO:0000259" key="3">
    <source>
        <dbReference type="Pfam" id="PF13514"/>
    </source>
</evidence>
<name>A0A4R5N7X4_9LACO</name>
<dbReference type="STRING" id="907931.GCA_000165675_01043"/>
<feature type="domain" description="YhaN AAA" evidence="3">
    <location>
        <begin position="1"/>
        <end position="201"/>
    </location>
</feature>
<feature type="coiled-coil region" evidence="1">
    <location>
        <begin position="208"/>
        <end position="235"/>
    </location>
</feature>
<keyword evidence="5" id="KW-1185">Reference proteome</keyword>
<gene>
    <name evidence="4" type="ORF">C5L23_000315</name>
</gene>
<keyword evidence="2" id="KW-1133">Transmembrane helix</keyword>
<dbReference type="AlphaFoldDB" id="A0A4R5N7X4"/>
<keyword evidence="2" id="KW-0812">Transmembrane</keyword>
<proteinExistence type="predicted"/>
<comment type="caution">
    <text evidence="4">The sequence shown here is derived from an EMBL/GenBank/DDBJ whole genome shotgun (WGS) entry which is preliminary data.</text>
</comment>
<sequence>MRIKAIEIIGFGRWSKQNFLVDRQLQVFTGPNESGKSTIRAFIVGVLFGYPSKKAHQNLYTPKDGSQYGGSLVIEADHQDFRITRIGRTKTTLKIQNLTANQEVVSPEKWLSEQLSPLTRETFDHIFNFDQRDLNRIETLTELDFQKLLLNIGAVGSTQWIDVGQNLDKAADKLFAKRSTKRPINQEMQHYRTTQKTLESKSEDLVAYTALQNKIDDTNQAIKKQQNKVKLADQQYQNQYLLLQKYDLFYQLQQLRQKIARLKAIPIISQNDVSQAQSLDLQINHLQAGIDREKKALNITKKPKNSDLDYDQLRLMLLQIQTDVQDYHQTERQQEEILTAIEDIERQFSDEVPSVLSTEQQQQLTHGYNRKLWWLTGIFGVLGAASFIFNPYFAIILLVLAVGSGSYFWQTQKKHQQQINHILKAYAPLNQQQILDIQLDLKQLPQLDEKLDQCDNLIDSQRFAIEQRLNAVQDSIETHYENERPEILINQLLNELQKRQIEEQNEAALSATHENERLMSIQLQQSTLQKRKDDLSELLHQYKLVDVNELLVQYKASQEQQQQQQRLVDLNSQITVEEQQILSRYDDKMALSQNIDHLKQGVQKERTILSDLQRQLAQQQANQARLTSDDEFMSLQQEVANQKTAILDDFTEYLALKLSSNWIDQALSKASQNRFPKMLEKATYFFEILTQHKYNKIIFDDHKIMVMVKQTNVAFEMIELSTGAREQLYVALRLALAFVINDIIQMPILIDDSFVNFDGQRKASILNMLMHEINGQQVLYWTTEATMFDTKNICNLTKDVTYG</sequence>
<feature type="coiled-coil region" evidence="1">
    <location>
        <begin position="560"/>
        <end position="629"/>
    </location>
</feature>
<dbReference type="SUPFAM" id="SSF52540">
    <property type="entry name" value="P-loop containing nucleoside triphosphate hydrolases"/>
    <property type="match status" value="1"/>
</dbReference>
<dbReference type="RefSeq" id="WP_010007885.1">
    <property type="nucleotide sequence ID" value="NZ_JAGYGP010000001.1"/>
</dbReference>
<dbReference type="Pfam" id="PF13514">
    <property type="entry name" value="AAA_27"/>
    <property type="match status" value="1"/>
</dbReference>
<accession>A0A4R5N7X4</accession>
<dbReference type="InterPro" id="IPR038734">
    <property type="entry name" value="YhaN_AAA"/>
</dbReference>
<protein>
    <recommendedName>
        <fullName evidence="3">YhaN AAA domain-containing protein</fullName>
    </recommendedName>
</protein>
<evidence type="ECO:0000313" key="4">
    <source>
        <dbReference type="EMBL" id="TDG68009.1"/>
    </source>
</evidence>
<dbReference type="InterPro" id="IPR027417">
    <property type="entry name" value="P-loop_NTPase"/>
</dbReference>
<dbReference type="Proteomes" id="UP000295681">
    <property type="component" value="Unassembled WGS sequence"/>
</dbReference>
<keyword evidence="2" id="KW-0472">Membrane</keyword>
<keyword evidence="1" id="KW-0175">Coiled coil</keyword>
<dbReference type="Gene3D" id="3.40.50.300">
    <property type="entry name" value="P-loop containing nucleotide triphosphate hydrolases"/>
    <property type="match status" value="2"/>
</dbReference>
<evidence type="ECO:0000313" key="5">
    <source>
        <dbReference type="Proteomes" id="UP000295681"/>
    </source>
</evidence>
<dbReference type="PANTHER" id="PTHR41259:SF1">
    <property type="entry name" value="DOUBLE-STRAND BREAK REPAIR RAD50 ATPASE, PUTATIVE-RELATED"/>
    <property type="match status" value="1"/>
</dbReference>